<evidence type="ECO:0000256" key="4">
    <source>
        <dbReference type="RuleBase" id="RU003887"/>
    </source>
</evidence>
<dbReference type="GO" id="GO:0001522">
    <property type="term" value="P:pseudouridine synthesis"/>
    <property type="evidence" value="ECO:0007669"/>
    <property type="project" value="InterPro"/>
</dbReference>
<dbReference type="InterPro" id="IPR006145">
    <property type="entry name" value="PsdUridine_synth_RsuA/RluA"/>
</dbReference>
<gene>
    <name evidence="6" type="ORF">LF65_01945</name>
</gene>
<comment type="similarity">
    <text evidence="1 4">Belongs to the pseudouridine synthase RsuA family.</text>
</comment>
<dbReference type="NCBIfam" id="TIGR00093">
    <property type="entry name" value="pseudouridine synthase"/>
    <property type="match status" value="1"/>
</dbReference>
<dbReference type="Gene3D" id="3.30.70.580">
    <property type="entry name" value="Pseudouridine synthase I, catalytic domain, N-terminal subdomain"/>
    <property type="match status" value="2"/>
</dbReference>
<keyword evidence="3" id="KW-0694">RNA-binding</keyword>
<dbReference type="GO" id="GO:0006364">
    <property type="term" value="P:rRNA processing"/>
    <property type="evidence" value="ECO:0007669"/>
    <property type="project" value="UniProtKB-ARBA"/>
</dbReference>
<dbReference type="Gene3D" id="3.30.70.1560">
    <property type="entry name" value="Alpha-L RNA-binding motif"/>
    <property type="match status" value="2"/>
</dbReference>
<evidence type="ECO:0000256" key="1">
    <source>
        <dbReference type="ARBA" id="ARBA00008348"/>
    </source>
</evidence>
<feature type="domain" description="Pseudouridine synthase RsuA/RluA-like" evidence="5">
    <location>
        <begin position="60"/>
        <end position="235"/>
    </location>
</feature>
<name>A0A0B5QNW6_CLOBE</name>
<dbReference type="KEGG" id="cbei:LF65_01945"/>
<dbReference type="InterPro" id="IPR020094">
    <property type="entry name" value="TruA/RsuA/RluB/E/F_N"/>
</dbReference>
<evidence type="ECO:0000259" key="5">
    <source>
        <dbReference type="Pfam" id="PF00849"/>
    </source>
</evidence>
<dbReference type="RefSeq" id="WP_041895817.1">
    <property type="nucleotide sequence ID" value="NZ_CP010086.2"/>
</dbReference>
<dbReference type="SUPFAM" id="SSF55174">
    <property type="entry name" value="Alpha-L RNA-binding motif"/>
    <property type="match status" value="1"/>
</dbReference>
<accession>A0A0B5QNW6</accession>
<keyword evidence="2 4" id="KW-0413">Isomerase</keyword>
<evidence type="ECO:0000256" key="2">
    <source>
        <dbReference type="ARBA" id="ARBA00023235"/>
    </source>
</evidence>
<reference evidence="7" key="1">
    <citation type="submission" date="2014-12" db="EMBL/GenBank/DDBJ databases">
        <title>Genome sequence of Clostridium beijerinckii strain 59B.</title>
        <authorList>
            <person name="Little G.T."/>
            <person name="Minton N.P."/>
        </authorList>
    </citation>
    <scope>NUCLEOTIDE SEQUENCE [LARGE SCALE GENOMIC DNA]</scope>
    <source>
        <strain evidence="7">59B</strain>
    </source>
</reference>
<proteinExistence type="inferred from homology"/>
<dbReference type="InterPro" id="IPR042092">
    <property type="entry name" value="PsdUridine_s_RsuA/RluB/E/F_cat"/>
</dbReference>
<sequence>MRINKLFSNYGICSRKETNRLIEEKRIIINGRYCVEGQWVNDSDEIIFDGKPISTVEKVYIILNKPVGITCTAENKVSDNIISYMKYPHYIFPVGRLDKDSQGLILMTNDGEVANRILESDNMHEKEYLVQVNKNFDDEFLKRMSDGVGITGNKGSGVRRISDKLGLYKKIEDKENRLGEENLGDSSIVQLKELKNIEREKNKFVKTRPCQVERVDDNTFKIILTQGMNKQIRKMSGTLGYKVIKLERIRIMNIRLNDLEIGKWRYLEENEIKSLKNELFR</sequence>
<dbReference type="PANTHER" id="PTHR47683:SF2">
    <property type="entry name" value="RNA-BINDING S4 DOMAIN-CONTAINING PROTEIN"/>
    <property type="match status" value="1"/>
</dbReference>
<dbReference type="InterPro" id="IPR036986">
    <property type="entry name" value="S4_RNA-bd_sf"/>
</dbReference>
<dbReference type="InterPro" id="IPR018496">
    <property type="entry name" value="PsdUridine_synth_RsuA/RluB_CS"/>
</dbReference>
<organism evidence="6 7">
    <name type="scientific">Clostridium beijerinckii</name>
    <name type="common">Clostridium MP</name>
    <dbReference type="NCBI Taxonomy" id="1520"/>
    <lineage>
        <taxon>Bacteria</taxon>
        <taxon>Bacillati</taxon>
        <taxon>Bacillota</taxon>
        <taxon>Clostridia</taxon>
        <taxon>Eubacteriales</taxon>
        <taxon>Clostridiaceae</taxon>
        <taxon>Clostridium</taxon>
    </lineage>
</organism>
<evidence type="ECO:0000313" key="7">
    <source>
        <dbReference type="Proteomes" id="UP000031866"/>
    </source>
</evidence>
<evidence type="ECO:0000256" key="3">
    <source>
        <dbReference type="PROSITE-ProRule" id="PRU00182"/>
    </source>
</evidence>
<dbReference type="Pfam" id="PF00849">
    <property type="entry name" value="PseudoU_synth_2"/>
    <property type="match status" value="1"/>
</dbReference>
<dbReference type="Proteomes" id="UP000031866">
    <property type="component" value="Chromosome"/>
</dbReference>
<dbReference type="PROSITE" id="PS01149">
    <property type="entry name" value="PSI_RSU"/>
    <property type="match status" value="1"/>
</dbReference>
<dbReference type="Gene3D" id="3.10.290.10">
    <property type="entry name" value="RNA-binding S4 domain"/>
    <property type="match status" value="1"/>
</dbReference>
<dbReference type="CDD" id="cd00165">
    <property type="entry name" value="S4"/>
    <property type="match status" value="1"/>
</dbReference>
<dbReference type="PROSITE" id="PS50889">
    <property type="entry name" value="S4"/>
    <property type="match status" value="1"/>
</dbReference>
<dbReference type="GO" id="GO:0140098">
    <property type="term" value="F:catalytic activity, acting on RNA"/>
    <property type="evidence" value="ECO:0007669"/>
    <property type="project" value="UniProtKB-ARBA"/>
</dbReference>
<dbReference type="GO" id="GO:0009982">
    <property type="term" value="F:pseudouridine synthase activity"/>
    <property type="evidence" value="ECO:0007669"/>
    <property type="project" value="InterPro"/>
</dbReference>
<dbReference type="InterPro" id="IPR020103">
    <property type="entry name" value="PsdUridine_synth_cat_dom_sf"/>
</dbReference>
<dbReference type="GO" id="GO:0003723">
    <property type="term" value="F:RNA binding"/>
    <property type="evidence" value="ECO:0007669"/>
    <property type="project" value="UniProtKB-KW"/>
</dbReference>
<dbReference type="InterPro" id="IPR000748">
    <property type="entry name" value="PsdUridine_synth_RsuA/RluB/E/F"/>
</dbReference>
<dbReference type="InterPro" id="IPR050343">
    <property type="entry name" value="RsuA_PseudoU_synthase"/>
</dbReference>
<dbReference type="OrthoDB" id="9807213at2"/>
<protein>
    <recommendedName>
        <fullName evidence="4">Pseudouridine synthase</fullName>
        <ecNumber evidence="4">5.4.99.-</ecNumber>
    </recommendedName>
</protein>
<dbReference type="EC" id="5.4.99.-" evidence="4"/>
<dbReference type="AlphaFoldDB" id="A0A0B5QNW6"/>
<dbReference type="PANTHER" id="PTHR47683">
    <property type="entry name" value="PSEUDOURIDINE SYNTHASE FAMILY PROTEIN-RELATED"/>
    <property type="match status" value="1"/>
</dbReference>
<dbReference type="STRING" id="1520.LF65_01945"/>
<dbReference type="SUPFAM" id="SSF55120">
    <property type="entry name" value="Pseudouridine synthase"/>
    <property type="match status" value="1"/>
</dbReference>
<dbReference type="EMBL" id="CP010086">
    <property type="protein sequence ID" value="AJG98543.1"/>
    <property type="molecule type" value="Genomic_DNA"/>
</dbReference>
<evidence type="ECO:0000313" key="6">
    <source>
        <dbReference type="EMBL" id="AJG98543.1"/>
    </source>
</evidence>